<feature type="transmembrane region" description="Helical" evidence="7">
    <location>
        <begin position="176"/>
        <end position="196"/>
    </location>
</feature>
<feature type="transmembrane region" description="Helical" evidence="7">
    <location>
        <begin position="348"/>
        <end position="371"/>
    </location>
</feature>
<evidence type="ECO:0000313" key="9">
    <source>
        <dbReference type="EMBL" id="MFC5745550.1"/>
    </source>
</evidence>
<dbReference type="RefSeq" id="WP_378281172.1">
    <property type="nucleotide sequence ID" value="NZ_JBHSON010000008.1"/>
</dbReference>
<evidence type="ECO:0000256" key="1">
    <source>
        <dbReference type="ARBA" id="ARBA00004651"/>
    </source>
</evidence>
<feature type="transmembrane region" description="Helical" evidence="7">
    <location>
        <begin position="377"/>
        <end position="399"/>
    </location>
</feature>
<feature type="transmembrane region" description="Helical" evidence="7">
    <location>
        <begin position="146"/>
        <end position="170"/>
    </location>
</feature>
<dbReference type="InterPro" id="IPR044772">
    <property type="entry name" value="NO3_transporter"/>
</dbReference>
<dbReference type="Gene3D" id="1.20.1250.20">
    <property type="entry name" value="MFS general substrate transporter like domains"/>
    <property type="match status" value="2"/>
</dbReference>
<dbReference type="EMBL" id="JBHSON010000008">
    <property type="protein sequence ID" value="MFC5745550.1"/>
    <property type="molecule type" value="Genomic_DNA"/>
</dbReference>
<keyword evidence="5" id="KW-0534">Nitrate assimilation</keyword>
<feature type="transmembrane region" description="Helical" evidence="7">
    <location>
        <begin position="21"/>
        <end position="41"/>
    </location>
</feature>
<evidence type="ECO:0000256" key="2">
    <source>
        <dbReference type="ARBA" id="ARBA00008432"/>
    </source>
</evidence>
<feature type="transmembrane region" description="Helical" evidence="7">
    <location>
        <begin position="315"/>
        <end position="336"/>
    </location>
</feature>
<sequence length="401" mass="40240">MAAMDAIAGATAADTSPRGRHAYLALAAWAVLVDCWAWTMIGPLAPGYAADLGLSTAEVSLLSAVPLVAGALGGVPVGALTDRYGGQVMLAVVGFLAFFPVLYLAFMDTSFTFMVAGALALGVAGTAFAVGVPFCNAWYEPARRGLVAGVVGAAASAGIALSALLVPWLADAAGRTATYLATAAVVGLTAAAMLLFTRDAPGWQTSEDLVGPRVRAARRLPVVRRAWPPYALAFGGFLAMPLYLPTYLREVYGTDPGAAAAQAAAFALGAVVAWPAGGFLADRIGPRRLLVDALGLAAALTLVITAGPAAGIAEAVSFTLLAFALGVAAGGVFALVARCTEPSRTGAVTGLAWAVGVPAAFVPALLLGAAHAITGSYVIGLLLLACAALAGVLHAAIALRR</sequence>
<gene>
    <name evidence="9" type="ORF">ACFPZN_08025</name>
</gene>
<dbReference type="Pfam" id="PF07690">
    <property type="entry name" value="MFS_1"/>
    <property type="match status" value="1"/>
</dbReference>
<keyword evidence="3 7" id="KW-0812">Transmembrane</keyword>
<dbReference type="InterPro" id="IPR020846">
    <property type="entry name" value="MFS_dom"/>
</dbReference>
<feature type="transmembrane region" description="Helical" evidence="7">
    <location>
        <begin position="227"/>
        <end position="244"/>
    </location>
</feature>
<feature type="transmembrane region" description="Helical" evidence="7">
    <location>
        <begin position="112"/>
        <end position="134"/>
    </location>
</feature>
<reference evidence="10" key="1">
    <citation type="journal article" date="2019" name="Int. J. Syst. Evol. Microbiol.">
        <title>The Global Catalogue of Microorganisms (GCM) 10K type strain sequencing project: providing services to taxonomists for standard genome sequencing and annotation.</title>
        <authorList>
            <consortium name="The Broad Institute Genomics Platform"/>
            <consortium name="The Broad Institute Genome Sequencing Center for Infectious Disease"/>
            <person name="Wu L."/>
            <person name="Ma J."/>
        </authorList>
    </citation>
    <scope>NUCLEOTIDE SEQUENCE [LARGE SCALE GENOMIC DNA]</scope>
    <source>
        <strain evidence="10">KCTC 42087</strain>
    </source>
</reference>
<comment type="caution">
    <text evidence="9">The sequence shown here is derived from an EMBL/GenBank/DDBJ whole genome shotgun (WGS) entry which is preliminary data.</text>
</comment>
<keyword evidence="10" id="KW-1185">Reference proteome</keyword>
<dbReference type="InterPro" id="IPR011701">
    <property type="entry name" value="MFS"/>
</dbReference>
<feature type="transmembrane region" description="Helical" evidence="7">
    <location>
        <begin position="289"/>
        <end position="309"/>
    </location>
</feature>
<evidence type="ECO:0000313" key="10">
    <source>
        <dbReference type="Proteomes" id="UP001596074"/>
    </source>
</evidence>
<evidence type="ECO:0000256" key="7">
    <source>
        <dbReference type="SAM" id="Phobius"/>
    </source>
</evidence>
<keyword evidence="4 7" id="KW-1133">Transmembrane helix</keyword>
<dbReference type="Proteomes" id="UP001596074">
    <property type="component" value="Unassembled WGS sequence"/>
</dbReference>
<dbReference type="PROSITE" id="PS50850">
    <property type="entry name" value="MFS"/>
    <property type="match status" value="1"/>
</dbReference>
<evidence type="ECO:0000256" key="4">
    <source>
        <dbReference type="ARBA" id="ARBA00022989"/>
    </source>
</evidence>
<dbReference type="SUPFAM" id="SSF103473">
    <property type="entry name" value="MFS general substrate transporter"/>
    <property type="match status" value="1"/>
</dbReference>
<name>A0ABW0ZXK4_9ACTN</name>
<comment type="subcellular location">
    <subcellularLocation>
        <location evidence="1">Cell membrane</location>
        <topology evidence="1">Multi-pass membrane protein</topology>
    </subcellularLocation>
</comment>
<comment type="similarity">
    <text evidence="2">Belongs to the major facilitator superfamily. Nitrate/nitrite porter (TC 2.A.1.8) family.</text>
</comment>
<protein>
    <submittedName>
        <fullName evidence="9">Nitrate/nitrite transporter</fullName>
    </submittedName>
</protein>
<dbReference type="InterPro" id="IPR036259">
    <property type="entry name" value="MFS_trans_sf"/>
</dbReference>
<evidence type="ECO:0000256" key="6">
    <source>
        <dbReference type="ARBA" id="ARBA00023136"/>
    </source>
</evidence>
<proteinExistence type="inferred from homology"/>
<evidence type="ECO:0000256" key="3">
    <source>
        <dbReference type="ARBA" id="ARBA00022692"/>
    </source>
</evidence>
<evidence type="ECO:0000259" key="8">
    <source>
        <dbReference type="PROSITE" id="PS50850"/>
    </source>
</evidence>
<organism evidence="9 10">
    <name type="scientific">Actinomadura rugatobispora</name>
    <dbReference type="NCBI Taxonomy" id="1994"/>
    <lineage>
        <taxon>Bacteria</taxon>
        <taxon>Bacillati</taxon>
        <taxon>Actinomycetota</taxon>
        <taxon>Actinomycetes</taxon>
        <taxon>Streptosporangiales</taxon>
        <taxon>Thermomonosporaceae</taxon>
        <taxon>Actinomadura</taxon>
    </lineage>
</organism>
<keyword evidence="6 7" id="KW-0472">Membrane</keyword>
<dbReference type="PANTHER" id="PTHR23515">
    <property type="entry name" value="HIGH-AFFINITY NITRATE TRANSPORTER 2.3"/>
    <property type="match status" value="1"/>
</dbReference>
<feature type="transmembrane region" description="Helical" evidence="7">
    <location>
        <begin position="88"/>
        <end position="106"/>
    </location>
</feature>
<feature type="transmembrane region" description="Helical" evidence="7">
    <location>
        <begin position="61"/>
        <end position="81"/>
    </location>
</feature>
<accession>A0ABW0ZXK4</accession>
<evidence type="ECO:0000256" key="5">
    <source>
        <dbReference type="ARBA" id="ARBA00023063"/>
    </source>
</evidence>
<feature type="transmembrane region" description="Helical" evidence="7">
    <location>
        <begin position="256"/>
        <end position="277"/>
    </location>
</feature>
<feature type="domain" description="Major facilitator superfamily (MFS) profile" evidence="8">
    <location>
        <begin position="23"/>
        <end position="401"/>
    </location>
</feature>